<organism evidence="2">
    <name type="scientific">marine metagenome</name>
    <dbReference type="NCBI Taxonomy" id="408172"/>
    <lineage>
        <taxon>unclassified sequences</taxon>
        <taxon>metagenomes</taxon>
        <taxon>ecological metagenomes</taxon>
    </lineage>
</organism>
<protein>
    <recommendedName>
        <fullName evidence="3">NADH-Ubiquinone oxidoreductase (complex I) chain 5 N-terminal domain-containing protein</fullName>
    </recommendedName>
</protein>
<feature type="transmembrane region" description="Helical" evidence="1">
    <location>
        <begin position="30"/>
        <end position="50"/>
    </location>
</feature>
<gene>
    <name evidence="2" type="ORF">METZ01_LOCUS320894</name>
</gene>
<keyword evidence="1" id="KW-0812">Transmembrane</keyword>
<sequence length="76" mass="7908">MALILALAVPLIGAVLIGLTGRHPNLRESVTLITAAILLITVLIITQSVLSGGRPSVVLFNLIPNISIAFRAEPLG</sequence>
<evidence type="ECO:0008006" key="3">
    <source>
        <dbReference type="Google" id="ProtNLM"/>
    </source>
</evidence>
<name>A0A382P5C2_9ZZZZ</name>
<dbReference type="AlphaFoldDB" id="A0A382P5C2"/>
<keyword evidence="1" id="KW-0472">Membrane</keyword>
<evidence type="ECO:0000313" key="2">
    <source>
        <dbReference type="EMBL" id="SVC68040.1"/>
    </source>
</evidence>
<reference evidence="2" key="1">
    <citation type="submission" date="2018-05" db="EMBL/GenBank/DDBJ databases">
        <authorList>
            <person name="Lanie J.A."/>
            <person name="Ng W.-L."/>
            <person name="Kazmierczak K.M."/>
            <person name="Andrzejewski T.M."/>
            <person name="Davidsen T.M."/>
            <person name="Wayne K.J."/>
            <person name="Tettelin H."/>
            <person name="Glass J.I."/>
            <person name="Rusch D."/>
            <person name="Podicherti R."/>
            <person name="Tsui H.-C.T."/>
            <person name="Winkler M.E."/>
        </authorList>
    </citation>
    <scope>NUCLEOTIDE SEQUENCE</scope>
</reference>
<proteinExistence type="predicted"/>
<evidence type="ECO:0000256" key="1">
    <source>
        <dbReference type="SAM" id="Phobius"/>
    </source>
</evidence>
<feature type="non-terminal residue" evidence="2">
    <location>
        <position position="76"/>
    </location>
</feature>
<keyword evidence="1" id="KW-1133">Transmembrane helix</keyword>
<dbReference type="EMBL" id="UINC01104689">
    <property type="protein sequence ID" value="SVC68040.1"/>
    <property type="molecule type" value="Genomic_DNA"/>
</dbReference>
<accession>A0A382P5C2</accession>